<proteinExistence type="predicted"/>
<evidence type="ECO:0000313" key="2">
    <source>
        <dbReference type="Proteomes" id="UP000282106"/>
    </source>
</evidence>
<sequence>MTEPPLADEPRNLLGGRLLPCSYAPLTGYFRDGCCKTDGNDQGRHLVCARMTIEFLRFSLERGNDLVTPRAEYLFPGLKPGDWWCLCALRWSEALEAGLAPPVKLAATHAAVTRYVSRAALLRHAVDPPETV</sequence>
<dbReference type="AlphaFoldDB" id="A0A3N0VM04"/>
<comment type="caution">
    <text evidence="1">The sequence shown here is derived from an EMBL/GenBank/DDBJ whole genome shotgun (WGS) entry which is preliminary data.</text>
</comment>
<dbReference type="InterPro" id="IPR018714">
    <property type="entry name" value="DUF2237"/>
</dbReference>
<keyword evidence="2" id="KW-1185">Reference proteome</keyword>
<protein>
    <submittedName>
        <fullName evidence="1">DUF2237 family protein</fullName>
    </submittedName>
</protein>
<dbReference type="EMBL" id="RJVO01000001">
    <property type="protein sequence ID" value="ROH93823.1"/>
    <property type="molecule type" value="Genomic_DNA"/>
</dbReference>
<reference evidence="1 2" key="1">
    <citation type="submission" date="2018-10" db="EMBL/GenBank/DDBJ databases">
        <authorList>
            <person name="Chen W.-M."/>
        </authorList>
    </citation>
    <scope>NUCLEOTIDE SEQUENCE [LARGE SCALE GENOMIC DNA]</scope>
    <source>
        <strain evidence="1 2">THS-13</strain>
    </source>
</reference>
<dbReference type="InParanoid" id="A0A3N0VM04"/>
<evidence type="ECO:0000313" key="1">
    <source>
        <dbReference type="EMBL" id="ROH93823.1"/>
    </source>
</evidence>
<dbReference type="Proteomes" id="UP000282106">
    <property type="component" value="Unassembled WGS sequence"/>
</dbReference>
<name>A0A3N0VM04_9GAMM</name>
<dbReference type="PANTHER" id="PTHR37466">
    <property type="entry name" value="SLR1628 PROTEIN"/>
    <property type="match status" value="1"/>
</dbReference>
<accession>A0A3N0VM04</accession>
<organism evidence="1 2">
    <name type="scientific">Stagnimonas aquatica</name>
    <dbReference type="NCBI Taxonomy" id="2689987"/>
    <lineage>
        <taxon>Bacteria</taxon>
        <taxon>Pseudomonadati</taxon>
        <taxon>Pseudomonadota</taxon>
        <taxon>Gammaproteobacteria</taxon>
        <taxon>Nevskiales</taxon>
        <taxon>Nevskiaceae</taxon>
        <taxon>Stagnimonas</taxon>
    </lineage>
</organism>
<dbReference type="Pfam" id="PF09996">
    <property type="entry name" value="DUF2237"/>
    <property type="match status" value="1"/>
</dbReference>
<dbReference type="Gene3D" id="3.30.56.110">
    <property type="entry name" value="Protein of unknown function DUF2237"/>
    <property type="match status" value="1"/>
</dbReference>
<dbReference type="RefSeq" id="WP_123210677.1">
    <property type="nucleotide sequence ID" value="NZ_RJVO01000001.1"/>
</dbReference>
<dbReference type="PANTHER" id="PTHR37466:SF1">
    <property type="entry name" value="SLR1628 PROTEIN"/>
    <property type="match status" value="1"/>
</dbReference>
<gene>
    <name evidence="1" type="ORF">ED208_01450</name>
</gene>